<dbReference type="InterPro" id="IPR046450">
    <property type="entry name" value="PA_dom_sf"/>
</dbReference>
<dbReference type="PANTHER" id="PTHR43806:SF65">
    <property type="entry name" value="SERINE PROTEASE APRX"/>
    <property type="match status" value="1"/>
</dbReference>
<dbReference type="PROSITE" id="PS00138">
    <property type="entry name" value="SUBTILASE_SER"/>
    <property type="match status" value="1"/>
</dbReference>
<dbReference type="InterPro" id="IPR050131">
    <property type="entry name" value="Peptidase_S8_subtilisin-like"/>
</dbReference>
<feature type="domain" description="SLH" evidence="11">
    <location>
        <begin position="1193"/>
        <end position="1251"/>
    </location>
</feature>
<dbReference type="SUPFAM" id="SSF52025">
    <property type="entry name" value="PA domain"/>
    <property type="match status" value="1"/>
</dbReference>
<name>A0ABQ4M3L5_9BACL</name>
<dbReference type="PROSITE" id="PS00136">
    <property type="entry name" value="SUBTILASE_ASP"/>
    <property type="match status" value="1"/>
</dbReference>
<evidence type="ECO:0000256" key="1">
    <source>
        <dbReference type="ARBA" id="ARBA00011073"/>
    </source>
</evidence>
<dbReference type="EMBL" id="BORW01000047">
    <property type="protein sequence ID" value="GIO70114.1"/>
    <property type="molecule type" value="Genomic_DNA"/>
</dbReference>
<feature type="compositionally biased region" description="Gly residues" evidence="10">
    <location>
        <begin position="954"/>
        <end position="963"/>
    </location>
</feature>
<evidence type="ECO:0000256" key="7">
    <source>
        <dbReference type="ARBA" id="ARBA00022825"/>
    </source>
</evidence>
<keyword evidence="13" id="KW-1185">Reference proteome</keyword>
<dbReference type="Pfam" id="PF00395">
    <property type="entry name" value="SLH"/>
    <property type="match status" value="3"/>
</dbReference>
<evidence type="ECO:0000256" key="9">
    <source>
        <dbReference type="RuleBase" id="RU003355"/>
    </source>
</evidence>
<dbReference type="PROSITE" id="PS51892">
    <property type="entry name" value="SUBTILASE"/>
    <property type="match status" value="1"/>
</dbReference>
<dbReference type="Gene3D" id="3.30.70.80">
    <property type="entry name" value="Peptidase S8 propeptide/proteinase inhibitor I9"/>
    <property type="match status" value="1"/>
</dbReference>
<evidence type="ECO:0000256" key="4">
    <source>
        <dbReference type="ARBA" id="ARBA00022670"/>
    </source>
</evidence>
<keyword evidence="2" id="KW-0134">Cell wall</keyword>
<comment type="similarity">
    <text evidence="1 8 9">Belongs to the peptidase S8 family.</text>
</comment>
<comment type="caution">
    <text evidence="12">The sequence shown here is derived from an EMBL/GenBank/DDBJ whole genome shotgun (WGS) entry which is preliminary data.</text>
</comment>
<dbReference type="SUPFAM" id="SSF52743">
    <property type="entry name" value="Subtilisin-like"/>
    <property type="match status" value="1"/>
</dbReference>
<dbReference type="Gene3D" id="3.40.50.200">
    <property type="entry name" value="Peptidase S8/S53 domain"/>
    <property type="match status" value="2"/>
</dbReference>
<keyword evidence="6 8" id="KW-0378">Hydrolase</keyword>
<accession>A0ABQ4M3L5</accession>
<feature type="domain" description="SLH" evidence="11">
    <location>
        <begin position="1319"/>
        <end position="1378"/>
    </location>
</feature>
<gene>
    <name evidence="12" type="ORF">J21TS3_49350</name>
</gene>
<evidence type="ECO:0000313" key="12">
    <source>
        <dbReference type="EMBL" id="GIO70114.1"/>
    </source>
</evidence>
<protein>
    <recommendedName>
        <fullName evidence="11">SLH domain-containing protein</fullName>
    </recommendedName>
</protein>
<dbReference type="InterPro" id="IPR023828">
    <property type="entry name" value="Peptidase_S8_Ser-AS"/>
</dbReference>
<dbReference type="Pfam" id="PF02225">
    <property type="entry name" value="PA"/>
    <property type="match status" value="1"/>
</dbReference>
<evidence type="ECO:0000256" key="5">
    <source>
        <dbReference type="ARBA" id="ARBA00022729"/>
    </source>
</evidence>
<dbReference type="InterPro" id="IPR036852">
    <property type="entry name" value="Peptidase_S8/S53_dom_sf"/>
</dbReference>
<dbReference type="InterPro" id="IPR010259">
    <property type="entry name" value="S8pro/Inhibitor_I9"/>
</dbReference>
<dbReference type="Gene3D" id="3.50.30.30">
    <property type="match status" value="1"/>
</dbReference>
<dbReference type="PRINTS" id="PR00723">
    <property type="entry name" value="SUBTILISIN"/>
</dbReference>
<evidence type="ECO:0000256" key="2">
    <source>
        <dbReference type="ARBA" id="ARBA00022512"/>
    </source>
</evidence>
<dbReference type="InterPro" id="IPR037045">
    <property type="entry name" value="S8pro/Inhibitor_I9_sf"/>
</dbReference>
<feature type="active site" description="Charge relay system" evidence="8">
    <location>
        <position position="254"/>
    </location>
</feature>
<evidence type="ECO:0000313" key="13">
    <source>
        <dbReference type="Proteomes" id="UP000680638"/>
    </source>
</evidence>
<dbReference type="CDD" id="cd07474">
    <property type="entry name" value="Peptidases_S8_subtilisin_Vpr-like"/>
    <property type="match status" value="1"/>
</dbReference>
<dbReference type="RefSeq" id="WP_246537271.1">
    <property type="nucleotide sequence ID" value="NZ_BORW01000047.1"/>
</dbReference>
<dbReference type="InterPro" id="IPR034213">
    <property type="entry name" value="S8_Vpr-like"/>
</dbReference>
<keyword evidence="4 8" id="KW-0645">Protease</keyword>
<keyword evidence="7 8" id="KW-0720">Serine protease</keyword>
<keyword evidence="5" id="KW-0732">Signal</keyword>
<dbReference type="InterPro" id="IPR001119">
    <property type="entry name" value="SLH_dom"/>
</dbReference>
<dbReference type="PROSITE" id="PS51272">
    <property type="entry name" value="SLH"/>
    <property type="match status" value="3"/>
</dbReference>
<dbReference type="Pfam" id="PF00082">
    <property type="entry name" value="Peptidase_S8"/>
    <property type="match status" value="1"/>
</dbReference>
<reference evidence="12 13" key="1">
    <citation type="submission" date="2021-03" db="EMBL/GenBank/DDBJ databases">
        <title>Antimicrobial resistance genes in bacteria isolated from Japanese honey, and their potential for conferring macrolide and lincosamide resistance in the American foulbrood pathogen Paenibacillus larvae.</title>
        <authorList>
            <person name="Okamoto M."/>
            <person name="Kumagai M."/>
            <person name="Kanamori H."/>
            <person name="Takamatsu D."/>
        </authorList>
    </citation>
    <scope>NUCLEOTIDE SEQUENCE [LARGE SCALE GENOMIC DNA]</scope>
    <source>
        <strain evidence="12 13">J21TS3</strain>
    </source>
</reference>
<feature type="active site" description="Charge relay system" evidence="8">
    <location>
        <position position="204"/>
    </location>
</feature>
<evidence type="ECO:0000256" key="3">
    <source>
        <dbReference type="ARBA" id="ARBA00022525"/>
    </source>
</evidence>
<dbReference type="InterPro" id="IPR015500">
    <property type="entry name" value="Peptidase_S8_subtilisin-rel"/>
</dbReference>
<dbReference type="Pfam" id="PF05922">
    <property type="entry name" value="Inhibitor_I9"/>
    <property type="match status" value="1"/>
</dbReference>
<dbReference type="InterPro" id="IPR023827">
    <property type="entry name" value="Peptidase_S8_Asp-AS"/>
</dbReference>
<proteinExistence type="inferred from homology"/>
<feature type="region of interest" description="Disordered" evidence="10">
    <location>
        <begin position="948"/>
        <end position="983"/>
    </location>
</feature>
<evidence type="ECO:0000256" key="6">
    <source>
        <dbReference type="ARBA" id="ARBA00022801"/>
    </source>
</evidence>
<feature type="compositionally biased region" description="Low complexity" evidence="10">
    <location>
        <begin position="964"/>
        <end position="974"/>
    </location>
</feature>
<keyword evidence="3" id="KW-0964">Secreted</keyword>
<organism evidence="12 13">
    <name type="scientific">Paenibacillus cookii</name>
    <dbReference type="NCBI Taxonomy" id="157839"/>
    <lineage>
        <taxon>Bacteria</taxon>
        <taxon>Bacillati</taxon>
        <taxon>Bacillota</taxon>
        <taxon>Bacilli</taxon>
        <taxon>Bacillales</taxon>
        <taxon>Paenibacillaceae</taxon>
        <taxon>Paenibacillus</taxon>
    </lineage>
</organism>
<evidence type="ECO:0000259" key="11">
    <source>
        <dbReference type="PROSITE" id="PS51272"/>
    </source>
</evidence>
<dbReference type="InterPro" id="IPR000209">
    <property type="entry name" value="Peptidase_S8/S53_dom"/>
</dbReference>
<dbReference type="PANTHER" id="PTHR43806">
    <property type="entry name" value="PEPTIDASE S8"/>
    <property type="match status" value="1"/>
</dbReference>
<feature type="active site" description="Charge relay system" evidence="8">
    <location>
        <position position="615"/>
    </location>
</feature>
<dbReference type="InterPro" id="IPR003137">
    <property type="entry name" value="PA_domain"/>
</dbReference>
<feature type="domain" description="SLH" evidence="11">
    <location>
        <begin position="1252"/>
        <end position="1315"/>
    </location>
</feature>
<sequence>MKKGLFSRKLPIITLALGMTVGAVPGVSLASSSSSFKISNQELQSVLESSQPAYVSPQINTHSSKKVRVIVQLNGQPAAVGKYATRQGISSLAKSASEAAVQSQQDQFLDEVSDQGIDMEINYQYDTVLNGFEVSVPANEIPELAKIPGVKSIQENSIWYPIPIEESSANSDVRYDINPLKQIGATEAWAEGYTGKGLKIGVIDTGVDYTHPDIAPVYKGGYDSFYQDDDPYEEVPLTVDEDVQYHTGYAGTYHGTHVAGTIIGQYANKTSDVAQKGVAYGAELYAYKVLGRNLDDPSKSSGSSAQVIDGIERAVKDGMDVINLSLGSDSEKDVNSPDAIAINNAVLSGVVAVIANGNAGPGYFTMGSPATSQLGIAVGAVTSESKHYEGKATPSLADSATSVTSVTYSTYGDLQMMGWETAHENFADIIGPGAQDVVYVGLGDENDYVGLDVTNKIVLASRGSLAFVDKITNAKKHGAKAIVIFNGINKGTAADLSESIPGRDGFADVSVGDSFDFIPAFDMKGSEGRALARALQENPGFKLQFEFDPDFPVETIPGDELADFTSWGPNADNKLSIKPDITAPGVNILSTWPAYGKGKPDVSYDKAYNRISGTSMATPHVAGLALLIKEAHPSWNPFDIRAALANTADILPDYDVYQQGAGRVNVINAIHTNALLQAVEPITILDKNYNPKNVINYNSSASFGVVAPGSPDQVKSLQLKNTGGQALTYAASVELNDPNAGITATLDRNEVSAAANSTTPFQLTLNVGSSTAPNQYYEGRIVLSSPGQPQLHLPFVVYVGSEQPANTFGVQELNVTNSIIYPNRPSQASTDLSFRLTAADTNYYEIDIVDLDDETIGFLDIQSTDDANAFFKPQTYTLKNITNAYHPYDANGYPVLDKNNEPVTSYLKDGIYKINVVAAKLTASGGVATRPDGSNVIYSGVTSFRVDSSVENNNGGGGSGGGSSSSPAAPSAPSTSQPTVSGSVNAVVEQGQKQVNVTPVTKSENGVTTATVSDNDLKSAIASAANSASAIIFNVSGSNAVIAFTADQVKQLSALSSDSTVVVNASGSAVSIPVSVLDKAPAGSGFDLSIKPSDDQKSKFEATIPGAKVIGSPVSFDAFWVAGTVRVPVQVSDQTFIKRAFTVPGSIEPNTAGVLFEEDGKITPVASVFKAQKDGSTIVTVSRPGFSTYAALSRTVKFNDIAASFAASDITALANKLIIDGKSEGIFAPKSNLTRAEFTALLVRSLGLRSNAASGFSDVKSSDWYASDVAAAYQAGLIQGIGNNKFAPGANVTRQEMAVILDRALKLTGVEAKASNPSFNAYGDDAKVAPYAKDAVKSLTAAGIVSGEAGNFNPKAATTRETVAAALHQLLIKTNLID</sequence>
<dbReference type="Proteomes" id="UP000680638">
    <property type="component" value="Unassembled WGS sequence"/>
</dbReference>
<evidence type="ECO:0000256" key="8">
    <source>
        <dbReference type="PROSITE-ProRule" id="PRU01240"/>
    </source>
</evidence>
<evidence type="ECO:0000256" key="10">
    <source>
        <dbReference type="SAM" id="MobiDB-lite"/>
    </source>
</evidence>